<dbReference type="PANTHER" id="PTHR38360:SF1">
    <property type="entry name" value="F12P19.7"/>
    <property type="match status" value="1"/>
</dbReference>
<proteinExistence type="predicted"/>
<gene>
    <name evidence="3" type="ORF">CLEI1391_LOCUS17478</name>
</gene>
<feature type="signal peptide" evidence="2">
    <location>
        <begin position="1"/>
        <end position="21"/>
    </location>
</feature>
<keyword evidence="1" id="KW-0472">Membrane</keyword>
<dbReference type="SUPFAM" id="SSF53807">
    <property type="entry name" value="Helical backbone' metal receptor"/>
    <property type="match status" value="1"/>
</dbReference>
<feature type="chain" id="PRO_5031226031" evidence="2">
    <location>
        <begin position="22"/>
        <end position="527"/>
    </location>
</feature>
<keyword evidence="1" id="KW-1133">Transmembrane helix</keyword>
<evidence type="ECO:0000256" key="2">
    <source>
        <dbReference type="SAM" id="SignalP"/>
    </source>
</evidence>
<dbReference type="EMBL" id="HBFB01031228">
    <property type="protein sequence ID" value="CAD8693295.1"/>
    <property type="molecule type" value="Transcribed_RNA"/>
</dbReference>
<sequence length="527" mass="55938">MVARMAIPLAVLAAMLALASAVSTPARPAGECINNDLFSGANSGAFPSQFQIISASGATTAPTYTKVTIAQEFEVSYYSTYKVVYNKRANETYVLVPCGLTAPAADNLPAGAKVFEVPLVSASVSDTSVVAFMNSLGVLTRVRNVTEYSVNSCMQSLGLYGCKRLDTSFSGLGADQLAATDSFWGFSKSAKNPKAIAVTAVADPGVLNRAEWIKFVATFYNKEDVANEMFAATSQNYNNIKAAVAAAAKADVTQRPLVAWLYYQPPNPDWGIYGREQIAIQFAAYMSEYALAAGGRMLDLAQLNATVVDGKNVTLEGKNIVFYNMETAGATLAAVLKDVDVAIDLTRYPNKRNADLTLQDFLTTFRLKAADVQNVNFLRGGALLRVDVGANPDGYTDWYEGAVAQPDLVLRDLASVITPAAVPANTAPRFVRNLLTQKPLVFEAQQCPLTNCQAEVKPICPLIFKNCAGRVVYATAAQRCAPDCTATQPGTNNGTGNLGTNAATSAVVAPAVVAAALLMAFLAMLLL</sequence>
<protein>
    <submittedName>
        <fullName evidence="3">Uncharacterized protein</fullName>
    </submittedName>
</protein>
<keyword evidence="2" id="KW-0732">Signal</keyword>
<keyword evidence="1" id="KW-0812">Transmembrane</keyword>
<evidence type="ECO:0000313" key="3">
    <source>
        <dbReference type="EMBL" id="CAD8693295.1"/>
    </source>
</evidence>
<name>A0A7S0WZP8_9CHLO</name>
<dbReference type="PANTHER" id="PTHR38360">
    <property type="entry name" value="OS03G0120000 PROTEIN"/>
    <property type="match status" value="1"/>
</dbReference>
<reference evidence="3" key="1">
    <citation type="submission" date="2021-01" db="EMBL/GenBank/DDBJ databases">
        <authorList>
            <person name="Corre E."/>
            <person name="Pelletier E."/>
            <person name="Niang G."/>
            <person name="Scheremetjew M."/>
            <person name="Finn R."/>
            <person name="Kale V."/>
            <person name="Holt S."/>
            <person name="Cochrane G."/>
            <person name="Meng A."/>
            <person name="Brown T."/>
            <person name="Cohen L."/>
        </authorList>
    </citation>
    <scope>NUCLEOTIDE SEQUENCE</scope>
    <source>
        <strain evidence="3">SAG 11-49</strain>
    </source>
</reference>
<feature type="transmembrane region" description="Helical" evidence="1">
    <location>
        <begin position="507"/>
        <end position="526"/>
    </location>
</feature>
<dbReference type="AlphaFoldDB" id="A0A7S0WZP8"/>
<evidence type="ECO:0000256" key="1">
    <source>
        <dbReference type="SAM" id="Phobius"/>
    </source>
</evidence>
<organism evidence="3">
    <name type="scientific">Chlamydomonas leiostraca</name>
    <dbReference type="NCBI Taxonomy" id="1034604"/>
    <lineage>
        <taxon>Eukaryota</taxon>
        <taxon>Viridiplantae</taxon>
        <taxon>Chlorophyta</taxon>
        <taxon>core chlorophytes</taxon>
        <taxon>Chlorophyceae</taxon>
        <taxon>CS clade</taxon>
        <taxon>Chlamydomonadales</taxon>
        <taxon>Chlamydomonadaceae</taxon>
        <taxon>Chlamydomonas</taxon>
    </lineage>
</organism>
<accession>A0A7S0WZP8</accession>